<protein>
    <submittedName>
        <fullName evidence="1">Uncharacterized protein</fullName>
    </submittedName>
</protein>
<evidence type="ECO:0000313" key="1">
    <source>
        <dbReference type="EMBL" id="MTE12094.1"/>
    </source>
</evidence>
<proteinExistence type="predicted"/>
<comment type="caution">
    <text evidence="1">The sequence shown here is derived from an EMBL/GenBank/DDBJ whole genome shotgun (WGS) entry which is preliminary data.</text>
</comment>
<reference evidence="1 2" key="1">
    <citation type="submission" date="2019-11" db="EMBL/GenBank/DDBJ databases">
        <title>Nocardia sp. nov. CT2-14 isolated from soil.</title>
        <authorList>
            <person name="Kanchanasin P."/>
            <person name="Tanasupawat S."/>
            <person name="Yuki M."/>
            <person name="Kudo T."/>
        </authorList>
    </citation>
    <scope>NUCLEOTIDE SEQUENCE [LARGE SCALE GENOMIC DNA]</scope>
    <source>
        <strain evidence="1 2">CT2-14</strain>
    </source>
</reference>
<keyword evidence="2" id="KW-1185">Reference proteome</keyword>
<dbReference type="AlphaFoldDB" id="A0A6I3KVK1"/>
<sequence>MDAGAVTGNLDDLGAERRRQLLDTAAQFRAAACRTIGRPVDLDSESDLRTVLFDELGLPPTPGHATDTTALYVLRDEHPHSFLTYLLAYRAIRAIGGAITL</sequence>
<gene>
    <name evidence="1" type="ORF">GLP40_04745</name>
</gene>
<dbReference type="Proteomes" id="UP000432464">
    <property type="component" value="Unassembled WGS sequence"/>
</dbReference>
<organism evidence="1 2">
    <name type="scientific">Nocardia aurantiaca</name>
    <dbReference type="NCBI Taxonomy" id="2675850"/>
    <lineage>
        <taxon>Bacteria</taxon>
        <taxon>Bacillati</taxon>
        <taxon>Actinomycetota</taxon>
        <taxon>Actinomycetes</taxon>
        <taxon>Mycobacteriales</taxon>
        <taxon>Nocardiaceae</taxon>
        <taxon>Nocardia</taxon>
    </lineage>
</organism>
<dbReference type="EMBL" id="WMBB01000002">
    <property type="protein sequence ID" value="MTE12094.1"/>
    <property type="molecule type" value="Genomic_DNA"/>
</dbReference>
<dbReference type="Gene3D" id="1.20.1060.10">
    <property type="entry name" value="Taq DNA Polymerase, Chain T, domain 4"/>
    <property type="match status" value="1"/>
</dbReference>
<evidence type="ECO:0000313" key="2">
    <source>
        <dbReference type="Proteomes" id="UP000432464"/>
    </source>
</evidence>
<dbReference type="RefSeq" id="WP_154786580.1">
    <property type="nucleotide sequence ID" value="NZ_WMBB01000002.1"/>
</dbReference>
<name>A0A6I3KVK1_9NOCA</name>
<accession>A0A6I3KVK1</accession>